<protein>
    <submittedName>
        <fullName evidence="3">N-acetylmuramoyl-L-alanine amidase</fullName>
    </submittedName>
</protein>
<dbReference type="PANTHER" id="PTHR30404:SF0">
    <property type="entry name" value="N-ACETYLMURAMOYL-L-ALANINE AMIDASE AMIC"/>
    <property type="match status" value="1"/>
</dbReference>
<sequence>MATLTLASAFWWTINNRLTVTSTAVAPNPIIVIDPGHGGRDPGAVGITGVWEKEVNLAVSLTLSNDLRKHGITVYLTRTTDHTVNRTGPYSVRNDLLARSAFAKQHHATLFVTIHSNIEPTHSMQGPIVYYDSDSSASLQLAVEVSQAIHSLLGYNRPPRPINQLVLEDSKVPAINIEIGFLSHPRDSALLITPSYQYTLSQAIASGLLRYLSQGDYRTG</sequence>
<proteinExistence type="predicted"/>
<dbReference type="SUPFAM" id="SSF53187">
    <property type="entry name" value="Zn-dependent exopeptidases"/>
    <property type="match status" value="1"/>
</dbReference>
<dbReference type="AlphaFoldDB" id="A0A2T2XC50"/>
<dbReference type="SMART" id="SM00646">
    <property type="entry name" value="Ami_3"/>
    <property type="match status" value="1"/>
</dbReference>
<evidence type="ECO:0000259" key="2">
    <source>
        <dbReference type="SMART" id="SM00646"/>
    </source>
</evidence>
<keyword evidence="1" id="KW-0378">Hydrolase</keyword>
<dbReference type="Proteomes" id="UP000242972">
    <property type="component" value="Unassembled WGS sequence"/>
</dbReference>
<reference evidence="3 4" key="1">
    <citation type="journal article" date="2014" name="BMC Genomics">
        <title>Comparison of environmental and isolate Sulfobacillus genomes reveals diverse carbon, sulfur, nitrogen, and hydrogen metabolisms.</title>
        <authorList>
            <person name="Justice N.B."/>
            <person name="Norman A."/>
            <person name="Brown C.T."/>
            <person name="Singh A."/>
            <person name="Thomas B.C."/>
            <person name="Banfield J.F."/>
        </authorList>
    </citation>
    <scope>NUCLEOTIDE SEQUENCE [LARGE SCALE GENOMIC DNA]</scope>
    <source>
        <strain evidence="3">AMDSBA4</strain>
    </source>
</reference>
<gene>
    <name evidence="3" type="ORF">C7B46_15845</name>
</gene>
<accession>A0A2T2XC50</accession>
<dbReference type="InterPro" id="IPR002508">
    <property type="entry name" value="MurNAc-LAA_cat"/>
</dbReference>
<comment type="caution">
    <text evidence="3">The sequence shown here is derived from an EMBL/GenBank/DDBJ whole genome shotgun (WGS) entry which is preliminary data.</text>
</comment>
<organism evidence="3 4">
    <name type="scientific">Sulfobacillus benefaciens</name>
    <dbReference type="NCBI Taxonomy" id="453960"/>
    <lineage>
        <taxon>Bacteria</taxon>
        <taxon>Bacillati</taxon>
        <taxon>Bacillota</taxon>
        <taxon>Clostridia</taxon>
        <taxon>Eubacteriales</taxon>
        <taxon>Clostridiales Family XVII. Incertae Sedis</taxon>
        <taxon>Sulfobacillus</taxon>
    </lineage>
</organism>
<dbReference type="Pfam" id="PF01520">
    <property type="entry name" value="Amidase_3"/>
    <property type="match status" value="1"/>
</dbReference>
<dbReference type="EMBL" id="PXYW01000052">
    <property type="protein sequence ID" value="PSR32093.1"/>
    <property type="molecule type" value="Genomic_DNA"/>
</dbReference>
<dbReference type="PANTHER" id="PTHR30404">
    <property type="entry name" value="N-ACETYLMURAMOYL-L-ALANINE AMIDASE"/>
    <property type="match status" value="1"/>
</dbReference>
<dbReference type="GO" id="GO:0008745">
    <property type="term" value="F:N-acetylmuramoyl-L-alanine amidase activity"/>
    <property type="evidence" value="ECO:0007669"/>
    <property type="project" value="InterPro"/>
</dbReference>
<name>A0A2T2XC50_9FIRM</name>
<evidence type="ECO:0000256" key="1">
    <source>
        <dbReference type="ARBA" id="ARBA00022801"/>
    </source>
</evidence>
<dbReference type="CDD" id="cd02696">
    <property type="entry name" value="MurNAc-LAA"/>
    <property type="match status" value="1"/>
</dbReference>
<evidence type="ECO:0000313" key="4">
    <source>
        <dbReference type="Proteomes" id="UP000242972"/>
    </source>
</evidence>
<dbReference type="Gene3D" id="3.40.630.40">
    <property type="entry name" value="Zn-dependent exopeptidases"/>
    <property type="match status" value="1"/>
</dbReference>
<dbReference type="GO" id="GO:0030288">
    <property type="term" value="C:outer membrane-bounded periplasmic space"/>
    <property type="evidence" value="ECO:0007669"/>
    <property type="project" value="TreeGrafter"/>
</dbReference>
<feature type="domain" description="MurNAc-LAA" evidence="2">
    <location>
        <begin position="100"/>
        <end position="209"/>
    </location>
</feature>
<dbReference type="InterPro" id="IPR050695">
    <property type="entry name" value="N-acetylmuramoyl_amidase_3"/>
</dbReference>
<dbReference type="GO" id="GO:0009253">
    <property type="term" value="P:peptidoglycan catabolic process"/>
    <property type="evidence" value="ECO:0007669"/>
    <property type="project" value="InterPro"/>
</dbReference>
<evidence type="ECO:0000313" key="3">
    <source>
        <dbReference type="EMBL" id="PSR32093.1"/>
    </source>
</evidence>